<dbReference type="AlphaFoldDB" id="A0A537LBD9"/>
<evidence type="ECO:0000259" key="1">
    <source>
        <dbReference type="Pfam" id="PF00462"/>
    </source>
</evidence>
<evidence type="ECO:0000313" key="2">
    <source>
        <dbReference type="EMBL" id="TMJ05324.1"/>
    </source>
</evidence>
<comment type="caution">
    <text evidence="2">The sequence shown here is derived from an EMBL/GenBank/DDBJ whole genome shotgun (WGS) entry which is preliminary data.</text>
</comment>
<organism evidence="2 3">
    <name type="scientific">Candidatus Segetimicrobium genomatis</name>
    <dbReference type="NCBI Taxonomy" id="2569760"/>
    <lineage>
        <taxon>Bacteria</taxon>
        <taxon>Bacillati</taxon>
        <taxon>Candidatus Sysuimicrobiota</taxon>
        <taxon>Candidatus Sysuimicrobiia</taxon>
        <taxon>Candidatus Sysuimicrobiales</taxon>
        <taxon>Candidatus Segetimicrobiaceae</taxon>
        <taxon>Candidatus Segetimicrobium</taxon>
    </lineage>
</organism>
<proteinExistence type="predicted"/>
<accession>A0A537LBD9</accession>
<dbReference type="Pfam" id="PF00462">
    <property type="entry name" value="Glutaredoxin"/>
    <property type="match status" value="1"/>
</dbReference>
<dbReference type="CDD" id="cd02976">
    <property type="entry name" value="NrdH"/>
    <property type="match status" value="1"/>
</dbReference>
<dbReference type="EMBL" id="VBAL01000028">
    <property type="protein sequence ID" value="TMJ05324.1"/>
    <property type="molecule type" value="Genomic_DNA"/>
</dbReference>
<reference evidence="2 3" key="1">
    <citation type="journal article" date="2019" name="Nat. Microbiol.">
        <title>Mediterranean grassland soil C-N compound turnover is dependent on rainfall and depth, and is mediated by genomically divergent microorganisms.</title>
        <authorList>
            <person name="Diamond S."/>
            <person name="Andeer P.F."/>
            <person name="Li Z."/>
            <person name="Crits-Christoph A."/>
            <person name="Burstein D."/>
            <person name="Anantharaman K."/>
            <person name="Lane K.R."/>
            <person name="Thomas B.C."/>
            <person name="Pan C."/>
            <person name="Northen T.R."/>
            <person name="Banfield J.F."/>
        </authorList>
    </citation>
    <scope>NUCLEOTIDE SEQUENCE [LARGE SCALE GENOMIC DNA]</scope>
    <source>
        <strain evidence="2">NP_4</strain>
    </source>
</reference>
<dbReference type="Proteomes" id="UP000319353">
    <property type="component" value="Unassembled WGS sequence"/>
</dbReference>
<dbReference type="InterPro" id="IPR002109">
    <property type="entry name" value="Glutaredoxin"/>
</dbReference>
<gene>
    <name evidence="2" type="ORF">E6H01_03140</name>
</gene>
<dbReference type="Gene3D" id="3.40.30.10">
    <property type="entry name" value="Glutaredoxin"/>
    <property type="match status" value="1"/>
</dbReference>
<name>A0A537LBD9_9BACT</name>
<evidence type="ECO:0000313" key="3">
    <source>
        <dbReference type="Proteomes" id="UP000319353"/>
    </source>
</evidence>
<sequence>MFCGKVKEFLHQKGVAFVEKDVSKDEAALDELLEKGFAATPVTVIDGEAVVGFNRQRLEQLLGL</sequence>
<dbReference type="InterPro" id="IPR036249">
    <property type="entry name" value="Thioredoxin-like_sf"/>
</dbReference>
<protein>
    <submittedName>
        <fullName evidence="2">Glutaredoxin family protein</fullName>
    </submittedName>
</protein>
<feature type="domain" description="Glutaredoxin" evidence="1">
    <location>
        <begin position="2"/>
        <end position="50"/>
    </location>
</feature>
<dbReference type="SUPFAM" id="SSF52833">
    <property type="entry name" value="Thioredoxin-like"/>
    <property type="match status" value="1"/>
</dbReference>
<dbReference type="PROSITE" id="PS51354">
    <property type="entry name" value="GLUTAREDOXIN_2"/>
    <property type="match status" value="1"/>
</dbReference>